<protein>
    <submittedName>
        <fullName evidence="2">ArsR family transcriptional regulator</fullName>
    </submittedName>
</protein>
<dbReference type="GO" id="GO:0003700">
    <property type="term" value="F:DNA-binding transcription factor activity"/>
    <property type="evidence" value="ECO:0007669"/>
    <property type="project" value="InterPro"/>
</dbReference>
<gene>
    <name evidence="2" type="ORF">E1750_04300</name>
</gene>
<name>A0A4P6YBP3_9FLAO</name>
<organism evidence="2 3">
    <name type="scientific">Flavobacterium nackdongense</name>
    <dbReference type="NCBI Taxonomy" id="2547394"/>
    <lineage>
        <taxon>Bacteria</taxon>
        <taxon>Pseudomonadati</taxon>
        <taxon>Bacteroidota</taxon>
        <taxon>Flavobacteriia</taxon>
        <taxon>Flavobacteriales</taxon>
        <taxon>Flavobacteriaceae</taxon>
        <taxon>Flavobacterium</taxon>
    </lineage>
</organism>
<dbReference type="RefSeq" id="WP_133275586.1">
    <property type="nucleotide sequence ID" value="NZ_CP037933.1"/>
</dbReference>
<dbReference type="AlphaFoldDB" id="A0A4P6YBP3"/>
<proteinExistence type="predicted"/>
<feature type="domain" description="HTH arsR-type" evidence="1">
    <location>
        <begin position="31"/>
        <end position="54"/>
    </location>
</feature>
<keyword evidence="3" id="KW-1185">Reference proteome</keyword>
<reference evidence="3" key="1">
    <citation type="submission" date="2019-03" db="EMBL/GenBank/DDBJ databases">
        <title>Flavobacterium sp.</title>
        <authorList>
            <person name="Kim H."/>
        </authorList>
    </citation>
    <scope>NUCLEOTIDE SEQUENCE [LARGE SCALE GENOMIC DNA]</scope>
    <source>
        <strain evidence="3">GS13</strain>
    </source>
</reference>
<evidence type="ECO:0000313" key="2">
    <source>
        <dbReference type="EMBL" id="QBN18057.1"/>
    </source>
</evidence>
<dbReference type="Proteomes" id="UP000291124">
    <property type="component" value="Chromosome"/>
</dbReference>
<dbReference type="Pfam" id="PF01022">
    <property type="entry name" value="HTH_5"/>
    <property type="match status" value="1"/>
</dbReference>
<dbReference type="InterPro" id="IPR001845">
    <property type="entry name" value="HTH_ArsR_DNA-bd_dom"/>
</dbReference>
<evidence type="ECO:0000259" key="1">
    <source>
        <dbReference type="Pfam" id="PF01022"/>
    </source>
</evidence>
<dbReference type="PANTHER" id="PTHR35810">
    <property type="entry name" value="CYTOPLASMIC PROTEIN-RELATED"/>
    <property type="match status" value="1"/>
</dbReference>
<dbReference type="KEGG" id="fnk:E1750_04300"/>
<sequence>MQENKSNILIYQTEDGVTKIETRLLDETVWLTQTQLCELFQKSKSTVSEHLKNIFEERELNHISTVRKFRTVQSEGFGILQLKLHNKNN</sequence>
<evidence type="ECO:0000313" key="3">
    <source>
        <dbReference type="Proteomes" id="UP000291124"/>
    </source>
</evidence>
<dbReference type="EMBL" id="CP037933">
    <property type="protein sequence ID" value="QBN18057.1"/>
    <property type="molecule type" value="Genomic_DNA"/>
</dbReference>
<accession>A0A4P6YBP3</accession>
<dbReference type="PANTHER" id="PTHR35810:SF1">
    <property type="entry name" value="CYTOPLASMIC PROTEIN"/>
    <property type="match status" value="1"/>
</dbReference>
<dbReference type="OrthoDB" id="9802752at2"/>